<dbReference type="InterPro" id="IPR029026">
    <property type="entry name" value="tRNA_m1G_MTases_N"/>
</dbReference>
<evidence type="ECO:0000256" key="15">
    <source>
        <dbReference type="HAMAP-Rule" id="MF_00605"/>
    </source>
</evidence>
<name>B3EJ25_CHLPB</name>
<dbReference type="Gene3D" id="1.10.1270.20">
    <property type="entry name" value="tRNA(m1g37)methyltransferase, domain 2"/>
    <property type="match status" value="1"/>
</dbReference>
<evidence type="ECO:0000256" key="1">
    <source>
        <dbReference type="ARBA" id="ARBA00002634"/>
    </source>
</evidence>
<evidence type="ECO:0000256" key="14">
    <source>
        <dbReference type="ARBA" id="ARBA00047783"/>
    </source>
</evidence>
<evidence type="ECO:0000256" key="16">
    <source>
        <dbReference type="PIRSR" id="PIRSR000386-1"/>
    </source>
</evidence>
<keyword evidence="8 15" id="KW-0489">Methyltransferase</keyword>
<comment type="subcellular location">
    <subcellularLocation>
        <location evidence="2 15 17">Cytoplasm</location>
    </subcellularLocation>
</comment>
<evidence type="ECO:0000256" key="2">
    <source>
        <dbReference type="ARBA" id="ARBA00004496"/>
    </source>
</evidence>
<dbReference type="SUPFAM" id="SSF75217">
    <property type="entry name" value="alpha/beta knot"/>
    <property type="match status" value="1"/>
</dbReference>
<evidence type="ECO:0000256" key="9">
    <source>
        <dbReference type="ARBA" id="ARBA00022679"/>
    </source>
</evidence>
<dbReference type="Pfam" id="PF01746">
    <property type="entry name" value="tRNA_m1G_MT"/>
    <property type="match status" value="1"/>
</dbReference>
<comment type="similarity">
    <text evidence="3 15 17">Belongs to the RNA methyltransferase TrmD family.</text>
</comment>
<comment type="caution">
    <text evidence="15">Lacks conserved residue(s) required for the propagation of feature annotation.</text>
</comment>
<dbReference type="EC" id="2.1.1.228" evidence="5 15"/>
<keyword evidence="7 15" id="KW-0963">Cytoplasm</keyword>
<feature type="domain" description="tRNA methyltransferase TRMD/TRM10-type" evidence="18">
    <location>
        <begin position="4"/>
        <end position="226"/>
    </location>
</feature>
<proteinExistence type="inferred from homology"/>
<dbReference type="eggNOG" id="COG0336">
    <property type="taxonomic scope" value="Bacteria"/>
</dbReference>
<reference evidence="19" key="1">
    <citation type="submission" date="2008-06" db="EMBL/GenBank/DDBJ databases">
        <title>Complete sequence of Chlorobium phaeobacteroides BS1.</title>
        <authorList>
            <consortium name="US DOE Joint Genome Institute"/>
            <person name="Lucas S."/>
            <person name="Copeland A."/>
            <person name="Lapidus A."/>
            <person name="Glavina del Rio T."/>
            <person name="Dalin E."/>
            <person name="Tice H."/>
            <person name="Bruce D."/>
            <person name="Goodwin L."/>
            <person name="Pitluck S."/>
            <person name="Schmutz J."/>
            <person name="Larimer F."/>
            <person name="Land M."/>
            <person name="Hauser L."/>
            <person name="Kyrpides N."/>
            <person name="Ovchinnikova G."/>
            <person name="Li T."/>
            <person name="Liu Z."/>
            <person name="Zhao F."/>
            <person name="Overmann J."/>
            <person name="Bryant D.A."/>
            <person name="Richardson P."/>
        </authorList>
    </citation>
    <scope>NUCLEOTIDE SEQUENCE [LARGE SCALE GENOMIC DNA]</scope>
    <source>
        <strain evidence="19">BS1</strain>
    </source>
</reference>
<evidence type="ECO:0000256" key="17">
    <source>
        <dbReference type="RuleBase" id="RU003464"/>
    </source>
</evidence>
<dbReference type="HOGENOM" id="CLU_047363_0_1_10"/>
<comment type="function">
    <text evidence="1 15 17">Specifically methylates guanosine-37 in various tRNAs.</text>
</comment>
<evidence type="ECO:0000259" key="18">
    <source>
        <dbReference type="Pfam" id="PF01746"/>
    </source>
</evidence>
<dbReference type="InterPro" id="IPR023148">
    <property type="entry name" value="tRNA_m1G_MeTrfase_C_sf"/>
</dbReference>
<evidence type="ECO:0000256" key="5">
    <source>
        <dbReference type="ARBA" id="ARBA00012807"/>
    </source>
</evidence>
<evidence type="ECO:0000256" key="12">
    <source>
        <dbReference type="ARBA" id="ARBA00029736"/>
    </source>
</evidence>
<keyword evidence="10 15" id="KW-0949">S-adenosyl-L-methionine</keyword>
<dbReference type="OrthoDB" id="9807416at2"/>
<dbReference type="PANTHER" id="PTHR46417">
    <property type="entry name" value="TRNA (GUANINE-N(1)-)-METHYLTRANSFERASE"/>
    <property type="match status" value="1"/>
</dbReference>
<dbReference type="NCBIfam" id="TIGR00088">
    <property type="entry name" value="trmD"/>
    <property type="match status" value="1"/>
</dbReference>
<sequence>METLRIDVISVIPGFFDSPLEKGLLGIAGKKELVDIRVHNLHDYGIGNYKQVDDSPFGGGAGMILRPEPVFECIEGLLAERSYDAVIFLTPDGEKLDQPTANRLSGLKNLIILCGHYKAVDERIRKKLITMELSVGDIVVSGGEIPALLLMDAVVRLIPGVLGDSESALTDSFQTGMLDSAWYTRPAEFRGMRVPEILMSGDHKKIEEWRSRNALERTVKRRPDLLDGDIIEELKNN</sequence>
<evidence type="ECO:0000256" key="4">
    <source>
        <dbReference type="ARBA" id="ARBA00011738"/>
    </source>
</evidence>
<evidence type="ECO:0000313" key="19">
    <source>
        <dbReference type="EMBL" id="ACE04225.1"/>
    </source>
</evidence>
<evidence type="ECO:0000256" key="3">
    <source>
        <dbReference type="ARBA" id="ARBA00007630"/>
    </source>
</evidence>
<dbReference type="InterPro" id="IPR029028">
    <property type="entry name" value="Alpha/beta_knot_MTases"/>
</dbReference>
<dbReference type="NCBIfam" id="NF000648">
    <property type="entry name" value="PRK00026.1"/>
    <property type="match status" value="1"/>
</dbReference>
<dbReference type="Gene3D" id="3.40.1280.10">
    <property type="match status" value="1"/>
</dbReference>
<dbReference type="GO" id="GO:0002939">
    <property type="term" value="P:tRNA N1-guanine methylation"/>
    <property type="evidence" value="ECO:0007669"/>
    <property type="project" value="TreeGrafter"/>
</dbReference>
<dbReference type="PANTHER" id="PTHR46417:SF1">
    <property type="entry name" value="TRNA (GUANINE-N(1)-)-METHYLTRANSFERASE"/>
    <property type="match status" value="1"/>
</dbReference>
<dbReference type="HAMAP" id="MF_00605">
    <property type="entry name" value="TrmD"/>
    <property type="match status" value="1"/>
</dbReference>
<comment type="subunit">
    <text evidence="4 15 17">Homodimer.</text>
</comment>
<organism evidence="19">
    <name type="scientific">Chlorobium phaeobacteroides (strain BS1)</name>
    <dbReference type="NCBI Taxonomy" id="331678"/>
    <lineage>
        <taxon>Bacteria</taxon>
        <taxon>Pseudomonadati</taxon>
        <taxon>Chlorobiota</taxon>
        <taxon>Chlorobiia</taxon>
        <taxon>Chlorobiales</taxon>
        <taxon>Chlorobiaceae</taxon>
        <taxon>Chlorobium/Pelodictyon group</taxon>
        <taxon>Chlorobium</taxon>
    </lineage>
</organism>
<keyword evidence="9 15" id="KW-0808">Transferase</keyword>
<evidence type="ECO:0000256" key="6">
    <source>
        <dbReference type="ARBA" id="ARBA00014679"/>
    </source>
</evidence>
<evidence type="ECO:0000256" key="7">
    <source>
        <dbReference type="ARBA" id="ARBA00022490"/>
    </source>
</evidence>
<dbReference type="InterPro" id="IPR002649">
    <property type="entry name" value="tRNA_m1G_MeTrfase_TrmD"/>
</dbReference>
<dbReference type="EMBL" id="CP001101">
    <property type="protein sequence ID" value="ACE04225.1"/>
    <property type="molecule type" value="Genomic_DNA"/>
</dbReference>
<evidence type="ECO:0000256" key="10">
    <source>
        <dbReference type="ARBA" id="ARBA00022691"/>
    </source>
</evidence>
<gene>
    <name evidence="15" type="primary">trmD</name>
    <name evidence="19" type="ordered locus">Cphamn1_1294</name>
</gene>
<keyword evidence="11 15" id="KW-0819">tRNA processing</keyword>
<dbReference type="GO" id="GO:0005829">
    <property type="term" value="C:cytosol"/>
    <property type="evidence" value="ECO:0007669"/>
    <property type="project" value="TreeGrafter"/>
</dbReference>
<evidence type="ECO:0000256" key="8">
    <source>
        <dbReference type="ARBA" id="ARBA00022603"/>
    </source>
</evidence>
<dbReference type="InterPro" id="IPR016009">
    <property type="entry name" value="tRNA_MeTrfase_TRMD/TRM10"/>
</dbReference>
<feature type="binding site" evidence="15 16">
    <location>
        <position position="115"/>
    </location>
    <ligand>
        <name>S-adenosyl-L-methionine</name>
        <dbReference type="ChEBI" id="CHEBI:59789"/>
    </ligand>
</feature>
<evidence type="ECO:0000256" key="11">
    <source>
        <dbReference type="ARBA" id="ARBA00022694"/>
    </source>
</evidence>
<dbReference type="CDD" id="cd18080">
    <property type="entry name" value="TrmD-like"/>
    <property type="match status" value="1"/>
</dbReference>
<dbReference type="PIRSF" id="PIRSF000386">
    <property type="entry name" value="tRNA_mtase"/>
    <property type="match status" value="1"/>
</dbReference>
<evidence type="ECO:0000256" key="13">
    <source>
        <dbReference type="ARBA" id="ARBA00033392"/>
    </source>
</evidence>
<protein>
    <recommendedName>
        <fullName evidence="6 15">tRNA (guanine-N(1)-)-methyltransferase</fullName>
        <ecNumber evidence="5 15">2.1.1.228</ecNumber>
    </recommendedName>
    <alternativeName>
        <fullName evidence="12 15">M1G-methyltransferase</fullName>
    </alternativeName>
    <alternativeName>
        <fullName evidence="13 15">tRNA [GM37] methyltransferase</fullName>
    </alternativeName>
</protein>
<dbReference type="AlphaFoldDB" id="B3EJ25"/>
<dbReference type="KEGG" id="cpb:Cphamn1_1294"/>
<dbReference type="GO" id="GO:0052906">
    <property type="term" value="F:tRNA (guanine(37)-N1)-methyltransferase activity"/>
    <property type="evidence" value="ECO:0007669"/>
    <property type="project" value="UniProtKB-UniRule"/>
</dbReference>
<comment type="catalytic activity">
    <reaction evidence="14 15 17">
        <text>guanosine(37) in tRNA + S-adenosyl-L-methionine = N(1)-methylguanosine(37) in tRNA + S-adenosyl-L-homocysteine + H(+)</text>
        <dbReference type="Rhea" id="RHEA:36899"/>
        <dbReference type="Rhea" id="RHEA-COMP:10145"/>
        <dbReference type="Rhea" id="RHEA-COMP:10147"/>
        <dbReference type="ChEBI" id="CHEBI:15378"/>
        <dbReference type="ChEBI" id="CHEBI:57856"/>
        <dbReference type="ChEBI" id="CHEBI:59789"/>
        <dbReference type="ChEBI" id="CHEBI:73542"/>
        <dbReference type="ChEBI" id="CHEBI:74269"/>
        <dbReference type="EC" id="2.1.1.228"/>
    </reaction>
</comment>
<dbReference type="STRING" id="331678.Cphamn1_1294"/>
<accession>B3EJ25</accession>